<evidence type="ECO:0000256" key="3">
    <source>
        <dbReference type="ARBA" id="ARBA00023212"/>
    </source>
</evidence>
<dbReference type="InterPro" id="IPR041470">
    <property type="entry name" value="GCP_N"/>
</dbReference>
<dbReference type="GO" id="GO:0051225">
    <property type="term" value="P:spindle assembly"/>
    <property type="evidence" value="ECO:0007669"/>
    <property type="project" value="TreeGrafter"/>
</dbReference>
<evidence type="ECO:0000256" key="5">
    <source>
        <dbReference type="SAM" id="MobiDB-lite"/>
    </source>
</evidence>
<protein>
    <recommendedName>
        <fullName evidence="4">Gamma-tubulin complex component</fullName>
    </recommendedName>
</protein>
<sequence>MKLFCDNIEMSFREVREQIISENVPKLVNSILGINETDPNFKIAVDFTLSNIINTKYASVNSNEIRRQISGLGERFEISNFKQHGDRLKELCKSFCEHPVCKDHPETDIAWRILRFLLNTARNPIEGAIRNKDKINVEPSKEDEALECGDREEVHKTSFVEQEFSDSDLSVWSDDDEEDQQEEPEKAPTPPSAMDEFDKKINAMFPGIKPPQKPDPFTYMETDKSKIRSFLYANVQHSWWNDPNYIYPCVSDVKDANWCHFWNAHTDNVKISTISEYCLIREILFMFIVPTNCKFFRIENDTIEINDFVSLNSVSLPVIQSFLSGYTEPMTFIHRMRTFCESVYRSKEKRAPHTYECFAEGIRRCLEPFETFILAKERQVLEPEQLVRPLTIARLFNQMNHEYFEKINYLYQIYQRVTLDFKQYSSHTCTAYLICALLQEVRSASNGTKSHLAMTLFLMSIETCLRITDIWWTEGRLEDWRNEYFVQRTTRDTDLVDEYKLRNYDELDPTLASVIHNCRFLKIWQKFALEAAFTVSTLYKMNRMLRVREHFANEGKYVCEKIRIDSFNTSIPENLYKTFVNSLFEMLPRSYRTPAPLSKIERESQPEPFKKATYSLESIDRFRKELAGNQFLFLYEPQLKKMENDAKGVVDEVKLKAKAERDFFERLKPRSTFILPYHQFIYTVSTNVFSARISIAHKYVLEIYKNEHQLLHHLQVLPKVYFMDAGDLMFDFYSKLFTQIENSNSWNNPFILTSQLNEIVSYRISNSSFPFRVQITTKTCIRDVILAIDEISLNYVGNEHLYNVITEESIQKYNKAILSHFMTTVLHFMSGELKTKIDRAKNLNEIINIHSHYINKISDLCFQTKENEKICQGITQLLCLVSIVRDEWHCVQSSSDELDGSSVNDEICSLEKTYINCHAFLADTLLTEVYRNNNSGIDGLSDAFNCSRPAKENNICLMIKLLCLVSIVRDEWHCVQSSSDELDGSSVNDEICSLEKTYINCHAFLADTLLTEVYRNNNSGIDGLSDAFNCSRPY</sequence>
<dbReference type="GO" id="GO:0051321">
    <property type="term" value="P:meiotic cell cycle"/>
    <property type="evidence" value="ECO:0007669"/>
    <property type="project" value="TreeGrafter"/>
</dbReference>
<feature type="region of interest" description="Disordered" evidence="5">
    <location>
        <begin position="164"/>
        <end position="194"/>
    </location>
</feature>
<dbReference type="GO" id="GO:0000930">
    <property type="term" value="C:gamma-tubulin complex"/>
    <property type="evidence" value="ECO:0007669"/>
    <property type="project" value="TreeGrafter"/>
</dbReference>
<feature type="compositionally biased region" description="Acidic residues" evidence="5">
    <location>
        <begin position="173"/>
        <end position="182"/>
    </location>
</feature>
<organism evidence="7 8">
    <name type="scientific">Pseudolycoriella hygida</name>
    <dbReference type="NCBI Taxonomy" id="35572"/>
    <lineage>
        <taxon>Eukaryota</taxon>
        <taxon>Metazoa</taxon>
        <taxon>Ecdysozoa</taxon>
        <taxon>Arthropoda</taxon>
        <taxon>Hexapoda</taxon>
        <taxon>Insecta</taxon>
        <taxon>Pterygota</taxon>
        <taxon>Neoptera</taxon>
        <taxon>Endopterygota</taxon>
        <taxon>Diptera</taxon>
        <taxon>Nematocera</taxon>
        <taxon>Sciaroidea</taxon>
        <taxon>Sciaridae</taxon>
        <taxon>Pseudolycoriella</taxon>
    </lineage>
</organism>
<dbReference type="InterPro" id="IPR042241">
    <property type="entry name" value="GCP_C_sf"/>
</dbReference>
<evidence type="ECO:0000259" key="6">
    <source>
        <dbReference type="Pfam" id="PF17681"/>
    </source>
</evidence>
<dbReference type="GO" id="GO:0051011">
    <property type="term" value="F:microtubule minus-end binding"/>
    <property type="evidence" value="ECO:0007669"/>
    <property type="project" value="TreeGrafter"/>
</dbReference>
<dbReference type="GO" id="GO:0031122">
    <property type="term" value="P:cytoplasmic microtubule organization"/>
    <property type="evidence" value="ECO:0007669"/>
    <property type="project" value="TreeGrafter"/>
</dbReference>
<proteinExistence type="inferred from homology"/>
<dbReference type="PANTHER" id="PTHR19302">
    <property type="entry name" value="GAMMA TUBULIN COMPLEX PROTEIN"/>
    <property type="match status" value="1"/>
</dbReference>
<evidence type="ECO:0000313" key="7">
    <source>
        <dbReference type="EMBL" id="KAJ6635484.1"/>
    </source>
</evidence>
<dbReference type="GO" id="GO:0007020">
    <property type="term" value="P:microtubule nucleation"/>
    <property type="evidence" value="ECO:0007669"/>
    <property type="project" value="InterPro"/>
</dbReference>
<keyword evidence="3 4" id="KW-0206">Cytoskeleton</keyword>
<comment type="similarity">
    <text evidence="4">Belongs to the TUBGCP family.</text>
</comment>
<dbReference type="PANTHER" id="PTHR19302:SF33">
    <property type="entry name" value="GAMMA-TUBULIN COMPLEX COMPONENT 5"/>
    <property type="match status" value="1"/>
</dbReference>
<reference evidence="7" key="1">
    <citation type="submission" date="2022-07" db="EMBL/GenBank/DDBJ databases">
        <authorList>
            <person name="Trinca V."/>
            <person name="Uliana J.V.C."/>
            <person name="Torres T.T."/>
            <person name="Ward R.J."/>
            <person name="Monesi N."/>
        </authorList>
    </citation>
    <scope>NUCLEOTIDE SEQUENCE</scope>
    <source>
        <strain evidence="7">HSMRA1968</strain>
        <tissue evidence="7">Whole embryos</tissue>
    </source>
</reference>
<feature type="domain" description="Gamma tubulin complex component protein N-terminal" evidence="6">
    <location>
        <begin position="280"/>
        <end position="493"/>
    </location>
</feature>
<dbReference type="InterPro" id="IPR007259">
    <property type="entry name" value="GCP"/>
</dbReference>
<evidence type="ECO:0000256" key="2">
    <source>
        <dbReference type="ARBA" id="ARBA00022701"/>
    </source>
</evidence>
<dbReference type="EMBL" id="WJQU01000004">
    <property type="protein sequence ID" value="KAJ6635484.1"/>
    <property type="molecule type" value="Genomic_DNA"/>
</dbReference>
<dbReference type="InterPro" id="IPR059169">
    <property type="entry name" value="GCP5_N_ext"/>
</dbReference>
<evidence type="ECO:0000256" key="1">
    <source>
        <dbReference type="ARBA" id="ARBA00022490"/>
    </source>
</evidence>
<dbReference type="GO" id="GO:0043015">
    <property type="term" value="F:gamma-tubulin binding"/>
    <property type="evidence" value="ECO:0007669"/>
    <property type="project" value="InterPro"/>
</dbReference>
<dbReference type="Gene3D" id="1.20.120.1900">
    <property type="entry name" value="Gamma-tubulin complex, C-terminal domain"/>
    <property type="match status" value="2"/>
</dbReference>
<dbReference type="Proteomes" id="UP001151699">
    <property type="component" value="Chromosome C"/>
</dbReference>
<dbReference type="GO" id="GO:0005874">
    <property type="term" value="C:microtubule"/>
    <property type="evidence" value="ECO:0007669"/>
    <property type="project" value="UniProtKB-KW"/>
</dbReference>
<dbReference type="OrthoDB" id="66546at2759"/>
<dbReference type="AlphaFoldDB" id="A0A9Q0MPV4"/>
<evidence type="ECO:0000256" key="4">
    <source>
        <dbReference type="RuleBase" id="RU363050"/>
    </source>
</evidence>
<dbReference type="CDD" id="cd22572">
    <property type="entry name" value="GCP5_NTD"/>
    <property type="match status" value="1"/>
</dbReference>
<gene>
    <name evidence="7" type="primary">Tubgcp5</name>
    <name evidence="7" type="ORF">Bhyg_14070</name>
</gene>
<accession>A0A9Q0MPV4</accession>
<evidence type="ECO:0000313" key="8">
    <source>
        <dbReference type="Proteomes" id="UP001151699"/>
    </source>
</evidence>
<comment type="subcellular location">
    <subcellularLocation>
        <location evidence="4">Cytoplasm</location>
        <location evidence="4">Cytoskeleton</location>
        <location evidence="4">Microtubule organizing center</location>
    </subcellularLocation>
</comment>
<name>A0A9Q0MPV4_9DIPT</name>
<keyword evidence="1 4" id="KW-0963">Cytoplasm</keyword>
<dbReference type="Pfam" id="PF17681">
    <property type="entry name" value="GCP_N_terminal"/>
    <property type="match status" value="1"/>
</dbReference>
<keyword evidence="8" id="KW-1185">Reference proteome</keyword>
<dbReference type="GO" id="GO:0000922">
    <property type="term" value="C:spindle pole"/>
    <property type="evidence" value="ECO:0007669"/>
    <property type="project" value="InterPro"/>
</dbReference>
<comment type="caution">
    <text evidence="7">The sequence shown here is derived from an EMBL/GenBank/DDBJ whole genome shotgun (WGS) entry which is preliminary data.</text>
</comment>
<dbReference type="GO" id="GO:0000278">
    <property type="term" value="P:mitotic cell cycle"/>
    <property type="evidence" value="ECO:0007669"/>
    <property type="project" value="TreeGrafter"/>
</dbReference>
<keyword evidence="2 4" id="KW-0493">Microtubule</keyword>